<accession>A0A0F9W6S2</accession>
<evidence type="ECO:0000313" key="1">
    <source>
        <dbReference type="EMBL" id="KKN73743.1"/>
    </source>
</evidence>
<sequence>MTHQCTITINGVTVKAHGDKGHGAAWSSQRGWHDCGVPVPCPDHGTSTMAYYDDGSSLCGTCYMQRGRDLGVI</sequence>
<proteinExistence type="predicted"/>
<organism evidence="1">
    <name type="scientific">marine sediment metagenome</name>
    <dbReference type="NCBI Taxonomy" id="412755"/>
    <lineage>
        <taxon>unclassified sequences</taxon>
        <taxon>metagenomes</taxon>
        <taxon>ecological metagenomes</taxon>
    </lineage>
</organism>
<protein>
    <submittedName>
        <fullName evidence="1">Uncharacterized protein</fullName>
    </submittedName>
</protein>
<gene>
    <name evidence="1" type="ORF">LCGC14_0396910</name>
</gene>
<dbReference type="EMBL" id="LAZR01000337">
    <property type="protein sequence ID" value="KKN73743.1"/>
    <property type="molecule type" value="Genomic_DNA"/>
</dbReference>
<comment type="caution">
    <text evidence="1">The sequence shown here is derived from an EMBL/GenBank/DDBJ whole genome shotgun (WGS) entry which is preliminary data.</text>
</comment>
<name>A0A0F9W6S2_9ZZZZ</name>
<dbReference type="AlphaFoldDB" id="A0A0F9W6S2"/>
<reference evidence="1" key="1">
    <citation type="journal article" date="2015" name="Nature">
        <title>Complex archaea that bridge the gap between prokaryotes and eukaryotes.</title>
        <authorList>
            <person name="Spang A."/>
            <person name="Saw J.H."/>
            <person name="Jorgensen S.L."/>
            <person name="Zaremba-Niedzwiedzka K."/>
            <person name="Martijn J."/>
            <person name="Lind A.E."/>
            <person name="van Eijk R."/>
            <person name="Schleper C."/>
            <person name="Guy L."/>
            <person name="Ettema T.J."/>
        </authorList>
    </citation>
    <scope>NUCLEOTIDE SEQUENCE</scope>
</reference>